<protein>
    <submittedName>
        <fullName evidence="12">Adaptin N terminal region-domain-containing protein</fullName>
    </submittedName>
</protein>
<dbReference type="GO" id="GO:0016192">
    <property type="term" value="P:vesicle-mediated transport"/>
    <property type="evidence" value="ECO:0007669"/>
    <property type="project" value="InterPro"/>
</dbReference>
<evidence type="ECO:0000256" key="2">
    <source>
        <dbReference type="ARBA" id="ARBA00004308"/>
    </source>
</evidence>
<dbReference type="EMBL" id="JAUEPU010000018">
    <property type="protein sequence ID" value="KAK0495250.1"/>
    <property type="molecule type" value="Genomic_DNA"/>
</dbReference>
<evidence type="ECO:0000256" key="8">
    <source>
        <dbReference type="ARBA" id="ARBA00022989"/>
    </source>
</evidence>
<feature type="region of interest" description="Disordered" evidence="10">
    <location>
        <begin position="322"/>
        <end position="344"/>
    </location>
</feature>
<evidence type="ECO:0000256" key="10">
    <source>
        <dbReference type="SAM" id="MobiDB-lite"/>
    </source>
</evidence>
<proteinExistence type="inferred from homology"/>
<keyword evidence="9" id="KW-0472">Membrane</keyword>
<dbReference type="Gene3D" id="1.25.10.10">
    <property type="entry name" value="Leucine-rich Repeat Variant"/>
    <property type="match status" value="2"/>
</dbReference>
<sequence length="344" mass="37609">MPPRPPDWFFAASAAAGVVLTPILAPAALGIIGFSAAGPVAGTLAAAIHSSIGNVAAGSAFAVAQSIGMGGAIPAGVYAISGAVTTAAAWTASRFCGEFGETHIVLASFDFFLGDEPDPALIRKQLNFGSDKEKLDAMEWLIALMSKGRDVPEYLAQVVKNVTSQIFEIRKLVYIYLLRYAEREPEISLHFIKTFQKDLNDSDPFIQVMALRVLCGISDPALIHEQLDSGSDKEKLDAMEWLIFMSKGCDVSEYFTQVIKNVTSQIFEIRKLVYMYLLRYAEQEPELSLRFINTFQHDLNDSDPLIQAMALRVLRGISRRRGGYEEGESEDGYSSDESSLEGSA</sequence>
<evidence type="ECO:0000256" key="1">
    <source>
        <dbReference type="ARBA" id="ARBA00004141"/>
    </source>
</evidence>
<dbReference type="GO" id="GO:0012505">
    <property type="term" value="C:endomembrane system"/>
    <property type="evidence" value="ECO:0007669"/>
    <property type="project" value="UniProtKB-SubCell"/>
</dbReference>
<dbReference type="GO" id="GO:0030117">
    <property type="term" value="C:membrane coat"/>
    <property type="evidence" value="ECO:0007669"/>
    <property type="project" value="InterPro"/>
</dbReference>
<evidence type="ECO:0000256" key="4">
    <source>
        <dbReference type="ARBA" id="ARBA00007262"/>
    </source>
</evidence>
<dbReference type="Gene3D" id="6.10.110.10">
    <property type="match status" value="1"/>
</dbReference>
<comment type="caution">
    <text evidence="12">The sequence shown here is derived from an EMBL/GenBank/DDBJ whole genome shotgun (WGS) entry which is preliminary data.</text>
</comment>
<reference evidence="12" key="1">
    <citation type="submission" date="2023-06" db="EMBL/GenBank/DDBJ databases">
        <authorList>
            <consortium name="Lawrence Berkeley National Laboratory"/>
            <person name="Ahrendt S."/>
            <person name="Sahu N."/>
            <person name="Indic B."/>
            <person name="Wong-Bajracharya J."/>
            <person name="Merenyi Z."/>
            <person name="Ke H.-M."/>
            <person name="Monk M."/>
            <person name="Kocsube S."/>
            <person name="Drula E."/>
            <person name="Lipzen A."/>
            <person name="Balint B."/>
            <person name="Henrissat B."/>
            <person name="Andreopoulos B."/>
            <person name="Martin F.M."/>
            <person name="Harder C.B."/>
            <person name="Rigling D."/>
            <person name="Ford K.L."/>
            <person name="Foster G.D."/>
            <person name="Pangilinan J."/>
            <person name="Papanicolaou A."/>
            <person name="Barry K."/>
            <person name="LaButti K."/>
            <person name="Viragh M."/>
            <person name="Koriabine M."/>
            <person name="Yan M."/>
            <person name="Riley R."/>
            <person name="Champramary S."/>
            <person name="Plett K.L."/>
            <person name="Tsai I.J."/>
            <person name="Slot J."/>
            <person name="Sipos G."/>
            <person name="Plett J."/>
            <person name="Nagy L.G."/>
            <person name="Grigoriev I.V."/>
        </authorList>
    </citation>
    <scope>NUCLEOTIDE SEQUENCE</scope>
    <source>
        <strain evidence="12">HWK02</strain>
    </source>
</reference>
<dbReference type="Pfam" id="PF06140">
    <property type="entry name" value="Ifi-6-16"/>
    <property type="match status" value="1"/>
</dbReference>
<feature type="domain" description="Clathrin/coatomer adaptor adaptin-like N-terminal" evidence="11">
    <location>
        <begin position="123"/>
        <end position="223"/>
    </location>
</feature>
<evidence type="ECO:0000256" key="3">
    <source>
        <dbReference type="ARBA" id="ARBA00006613"/>
    </source>
</evidence>
<keyword evidence="13" id="KW-1185">Reference proteome</keyword>
<feature type="domain" description="Clathrin/coatomer adaptor adaptin-like N-terminal" evidence="11">
    <location>
        <begin position="227"/>
        <end position="317"/>
    </location>
</feature>
<comment type="similarity">
    <text evidence="3">Belongs to the adaptor complexes large subunit family.</text>
</comment>
<evidence type="ECO:0000256" key="5">
    <source>
        <dbReference type="ARBA" id="ARBA00022448"/>
    </source>
</evidence>
<keyword evidence="5" id="KW-0813">Transport</keyword>
<comment type="subcellular location">
    <subcellularLocation>
        <location evidence="2">Endomembrane system</location>
    </subcellularLocation>
    <subcellularLocation>
        <location evidence="1">Membrane</location>
        <topology evidence="1">Multi-pass membrane protein</topology>
    </subcellularLocation>
</comment>
<comment type="similarity">
    <text evidence="4">Belongs to the IFI6/IFI27 family.</text>
</comment>
<feature type="compositionally biased region" description="Low complexity" evidence="10">
    <location>
        <begin position="335"/>
        <end position="344"/>
    </location>
</feature>
<feature type="compositionally biased region" description="Acidic residues" evidence="10">
    <location>
        <begin position="325"/>
        <end position="334"/>
    </location>
</feature>
<keyword evidence="7" id="KW-0653">Protein transport</keyword>
<dbReference type="GO" id="GO:0006886">
    <property type="term" value="P:intracellular protein transport"/>
    <property type="evidence" value="ECO:0007669"/>
    <property type="project" value="InterPro"/>
</dbReference>
<dbReference type="InterPro" id="IPR026739">
    <property type="entry name" value="AP_beta"/>
</dbReference>
<evidence type="ECO:0000313" key="12">
    <source>
        <dbReference type="EMBL" id="KAK0495250.1"/>
    </source>
</evidence>
<dbReference type="SUPFAM" id="SSF48371">
    <property type="entry name" value="ARM repeat"/>
    <property type="match status" value="2"/>
</dbReference>
<keyword evidence="8" id="KW-1133">Transmembrane helix</keyword>
<organism evidence="12 13">
    <name type="scientific">Armillaria luteobubalina</name>
    <dbReference type="NCBI Taxonomy" id="153913"/>
    <lineage>
        <taxon>Eukaryota</taxon>
        <taxon>Fungi</taxon>
        <taxon>Dikarya</taxon>
        <taxon>Basidiomycota</taxon>
        <taxon>Agaricomycotina</taxon>
        <taxon>Agaricomycetes</taxon>
        <taxon>Agaricomycetidae</taxon>
        <taxon>Agaricales</taxon>
        <taxon>Marasmiineae</taxon>
        <taxon>Physalacriaceae</taxon>
        <taxon>Armillaria</taxon>
    </lineage>
</organism>
<dbReference type="AlphaFoldDB" id="A0AA39Q335"/>
<dbReference type="InterPro" id="IPR011989">
    <property type="entry name" value="ARM-like"/>
</dbReference>
<evidence type="ECO:0000259" key="11">
    <source>
        <dbReference type="Pfam" id="PF01602"/>
    </source>
</evidence>
<dbReference type="Pfam" id="PF01602">
    <property type="entry name" value="Adaptin_N"/>
    <property type="match status" value="2"/>
</dbReference>
<name>A0AA39Q335_9AGAR</name>
<gene>
    <name evidence="12" type="ORF">EDD18DRAFT_267184</name>
</gene>
<dbReference type="InterPro" id="IPR009311">
    <property type="entry name" value="IFI6/IFI27-like"/>
</dbReference>
<evidence type="ECO:0000256" key="7">
    <source>
        <dbReference type="ARBA" id="ARBA00022927"/>
    </source>
</evidence>
<dbReference type="InterPro" id="IPR002553">
    <property type="entry name" value="Clathrin/coatomer_adapt-like_N"/>
</dbReference>
<dbReference type="PANTHER" id="PTHR11134">
    <property type="entry name" value="ADAPTOR COMPLEX SUBUNIT BETA FAMILY MEMBER"/>
    <property type="match status" value="1"/>
</dbReference>
<dbReference type="Proteomes" id="UP001175228">
    <property type="component" value="Unassembled WGS sequence"/>
</dbReference>
<evidence type="ECO:0000256" key="9">
    <source>
        <dbReference type="ARBA" id="ARBA00023136"/>
    </source>
</evidence>
<evidence type="ECO:0000256" key="6">
    <source>
        <dbReference type="ARBA" id="ARBA00022692"/>
    </source>
</evidence>
<dbReference type="InterPro" id="IPR038213">
    <property type="entry name" value="IFI6/IFI27-like_sf"/>
</dbReference>
<accession>A0AA39Q335</accession>
<evidence type="ECO:0000313" key="13">
    <source>
        <dbReference type="Proteomes" id="UP001175228"/>
    </source>
</evidence>
<dbReference type="InterPro" id="IPR016024">
    <property type="entry name" value="ARM-type_fold"/>
</dbReference>
<keyword evidence="6" id="KW-0812">Transmembrane</keyword>